<evidence type="ECO:0000313" key="6">
    <source>
        <dbReference type="EMBL" id="ATQ66465.1"/>
    </source>
</evidence>
<keyword evidence="1" id="KW-0560">Oxidoreductase</keyword>
<dbReference type="InterPro" id="IPR051043">
    <property type="entry name" value="Sulfatase_Mod_Factor_Kinase"/>
</dbReference>
<dbReference type="NCBIfam" id="TIGR03440">
    <property type="entry name" value="egtB_TIGR03440"/>
    <property type="match status" value="1"/>
</dbReference>
<protein>
    <submittedName>
        <fullName evidence="6">Ergothioneine biosynthesis protein EgtB</fullName>
    </submittedName>
</protein>
<keyword evidence="2" id="KW-0408">Iron</keyword>
<dbReference type="AlphaFoldDB" id="A0A2D2CUT8"/>
<comment type="pathway">
    <text evidence="3">Amino-acid biosynthesis; ergothioneine biosynthesis.</text>
</comment>
<organism evidence="6 7">
    <name type="scientific">Methylosinus trichosporium (strain ATCC 35070 / NCIMB 11131 / UNIQEM 75 / OB3b)</name>
    <dbReference type="NCBI Taxonomy" id="595536"/>
    <lineage>
        <taxon>Bacteria</taxon>
        <taxon>Pseudomonadati</taxon>
        <taxon>Pseudomonadota</taxon>
        <taxon>Alphaproteobacteria</taxon>
        <taxon>Hyphomicrobiales</taxon>
        <taxon>Methylocystaceae</taxon>
        <taxon>Methylosinus</taxon>
    </lineage>
</organism>
<proteinExistence type="predicted"/>
<evidence type="ECO:0000259" key="4">
    <source>
        <dbReference type="Pfam" id="PF03781"/>
    </source>
</evidence>
<dbReference type="STRING" id="595536.GCA_000178815_00927"/>
<dbReference type="PANTHER" id="PTHR23150:SF36">
    <property type="entry name" value="HERCYNINE OXYGENASE"/>
    <property type="match status" value="1"/>
</dbReference>
<dbReference type="InterPro" id="IPR017806">
    <property type="entry name" value="EgtB"/>
</dbReference>
<dbReference type="InterPro" id="IPR005532">
    <property type="entry name" value="SUMF_dom"/>
</dbReference>
<dbReference type="InterPro" id="IPR024775">
    <property type="entry name" value="DinB-like"/>
</dbReference>
<accession>A0A2D2CUT8</accession>
<dbReference type="Proteomes" id="UP000230709">
    <property type="component" value="Chromosome"/>
</dbReference>
<reference evidence="7" key="1">
    <citation type="submission" date="2017-10" db="EMBL/GenBank/DDBJ databases">
        <title>Completed PacBio SMRT sequence of Methylosinus trichosporium OB3b reveals presence of a third large plasmid.</title>
        <authorList>
            <person name="Charles T.C."/>
            <person name="Lynch M.D.J."/>
            <person name="Heil J.R."/>
            <person name="Cheng J."/>
        </authorList>
    </citation>
    <scope>NUCLEOTIDE SEQUENCE [LARGE SCALE GENOMIC DNA]</scope>
    <source>
        <strain evidence="7">OB3b</strain>
    </source>
</reference>
<keyword evidence="7" id="KW-1185">Reference proteome</keyword>
<dbReference type="Gene3D" id="3.90.1580.10">
    <property type="entry name" value="paralog of FGE (formylglycine-generating enzyme)"/>
    <property type="match status" value="2"/>
</dbReference>
<feature type="domain" description="Sulfatase-modifying factor enzyme-like" evidence="4">
    <location>
        <begin position="194"/>
        <end position="326"/>
    </location>
</feature>
<gene>
    <name evidence="6" type="ORF">CQW49_00075</name>
</gene>
<dbReference type="InterPro" id="IPR042095">
    <property type="entry name" value="SUMF_sf"/>
</dbReference>
<feature type="domain" description="Sulfatase-modifying factor enzyme-like" evidence="4">
    <location>
        <begin position="351"/>
        <end position="426"/>
    </location>
</feature>
<evidence type="ECO:0000256" key="3">
    <source>
        <dbReference type="ARBA" id="ARBA00037882"/>
    </source>
</evidence>
<evidence type="ECO:0000259" key="5">
    <source>
        <dbReference type="Pfam" id="PF12867"/>
    </source>
</evidence>
<dbReference type="KEGG" id="mtw:CQW49_00075"/>
<dbReference type="GO" id="GO:0052699">
    <property type="term" value="P:ergothioneine biosynthetic process"/>
    <property type="evidence" value="ECO:0007669"/>
    <property type="project" value="InterPro"/>
</dbReference>
<evidence type="ECO:0000313" key="7">
    <source>
        <dbReference type="Proteomes" id="UP000230709"/>
    </source>
</evidence>
<name>A0A2D2CUT8_METT3</name>
<dbReference type="Pfam" id="PF12867">
    <property type="entry name" value="DinB_2"/>
    <property type="match status" value="1"/>
</dbReference>
<dbReference type="InterPro" id="IPR016187">
    <property type="entry name" value="CTDL_fold"/>
</dbReference>
<dbReference type="SUPFAM" id="SSF56436">
    <property type="entry name" value="C-type lectin-like"/>
    <property type="match status" value="1"/>
</dbReference>
<dbReference type="PANTHER" id="PTHR23150">
    <property type="entry name" value="SULFATASE MODIFYING FACTOR 1, 2"/>
    <property type="match status" value="1"/>
</dbReference>
<evidence type="ECO:0000256" key="2">
    <source>
        <dbReference type="ARBA" id="ARBA00023004"/>
    </source>
</evidence>
<evidence type="ECO:0000256" key="1">
    <source>
        <dbReference type="ARBA" id="ARBA00023002"/>
    </source>
</evidence>
<dbReference type="EMBL" id="CP023737">
    <property type="protein sequence ID" value="ATQ66465.1"/>
    <property type="molecule type" value="Genomic_DNA"/>
</dbReference>
<dbReference type="Pfam" id="PF03781">
    <property type="entry name" value="FGE-sulfatase"/>
    <property type="match status" value="2"/>
</dbReference>
<feature type="domain" description="DinB-like" evidence="5">
    <location>
        <begin position="24"/>
        <end position="145"/>
    </location>
</feature>
<sequence length="430" mass="48058">MAEPAPAPPTPRARPEEDDLLARYAATRDLTLELSWPLGPEDMVAQAIDEASPTKWHLAHTSWFFETFVLSPFLPGYRLFDPAFGFCFNSYYEAAGPRQPRPKRGLLTRPTLDRVLAFRRHVDDAVARLLEQGADEEATRRIELGLHHEQQHQELLLTDILALFAANPLRPAYRPARPRLAGGAPEPLLWLAFAGGVTPIGHGGPGFCYDNETPRHEALVAPFALADRPVANAEWLEFIADGGYETATLWLSDGWDRARSEEWRAPAYWERRDGEWLAMTLEGLAPPAPDAPVAHISFYEADAFARWAGKRLPTEYEWELAAASAPVAGNLLASGALRPQAPAAPFRRRPRQMFGDVWEWTASAHLPYPGYRPPPGAIGEYNAKFMCDQHVLRGGSCLTPAGHVRPSYRNFLYARQRWQCSGLRLAAEPR</sequence>
<dbReference type="RefSeq" id="WP_003614442.1">
    <property type="nucleotide sequence ID" value="NZ_ADVE02000001.1"/>
</dbReference>